<accession>A0A2Y9BKC2</accession>
<sequence>MPRVYYYGSLREMTGKKDEELDVADVKNCLNTVRQLYGKEAYKEAKRSLITLNGVSILSIDNFKTKTKPEDEVRFLPICGGG</sequence>
<gene>
    <name evidence="1" type="ORF">A8806_11625</name>
</gene>
<keyword evidence="2" id="KW-1185">Reference proteome</keyword>
<dbReference type="OrthoDB" id="1955640at2"/>
<comment type="caution">
    <text evidence="1">The sequence shown here is derived from an EMBL/GenBank/DDBJ whole genome shotgun (WGS) entry which is preliminary data.</text>
</comment>
<dbReference type="Proteomes" id="UP000245845">
    <property type="component" value="Unassembled WGS sequence"/>
</dbReference>
<dbReference type="SUPFAM" id="SSF54285">
    <property type="entry name" value="MoaD/ThiS"/>
    <property type="match status" value="1"/>
</dbReference>
<dbReference type="InterPro" id="IPR012675">
    <property type="entry name" value="Beta-grasp_dom_sf"/>
</dbReference>
<dbReference type="InterPro" id="IPR016155">
    <property type="entry name" value="Mopterin_synth/thiamin_S_b"/>
</dbReference>
<evidence type="ECO:0000313" key="2">
    <source>
        <dbReference type="Proteomes" id="UP000245845"/>
    </source>
</evidence>
<evidence type="ECO:0000313" key="1">
    <source>
        <dbReference type="EMBL" id="PWJ22850.1"/>
    </source>
</evidence>
<dbReference type="EMBL" id="QGDL01000016">
    <property type="protein sequence ID" value="PWJ22850.1"/>
    <property type="molecule type" value="Genomic_DNA"/>
</dbReference>
<dbReference type="Gene3D" id="3.10.20.30">
    <property type="match status" value="1"/>
</dbReference>
<name>A0A2Y9BKC2_9FIRM</name>
<dbReference type="InterPro" id="IPR003749">
    <property type="entry name" value="ThiS/MoaD-like"/>
</dbReference>
<dbReference type="RefSeq" id="WP_109733241.1">
    <property type="nucleotide sequence ID" value="NZ_BAAACK010000022.1"/>
</dbReference>
<reference evidence="1 2" key="1">
    <citation type="submission" date="2018-05" db="EMBL/GenBank/DDBJ databases">
        <title>The Hungate 1000. A catalogue of reference genomes from the rumen microbiome.</title>
        <authorList>
            <person name="Kelly W."/>
        </authorList>
    </citation>
    <scope>NUCLEOTIDE SEQUENCE [LARGE SCALE GENOMIC DNA]</scope>
    <source>
        <strain evidence="1 2">NLAE-zl-C242</strain>
    </source>
</reference>
<dbReference type="AlphaFoldDB" id="A0A2Y9BKC2"/>
<protein>
    <submittedName>
        <fullName evidence="1">Molybdopterin synthase sulfur carrier subunit</fullName>
    </submittedName>
</protein>
<proteinExistence type="predicted"/>
<dbReference type="Pfam" id="PF02597">
    <property type="entry name" value="ThiS"/>
    <property type="match status" value="1"/>
</dbReference>
<organism evidence="1 2">
    <name type="scientific">Faecalicatena orotica</name>
    <dbReference type="NCBI Taxonomy" id="1544"/>
    <lineage>
        <taxon>Bacteria</taxon>
        <taxon>Bacillati</taxon>
        <taxon>Bacillota</taxon>
        <taxon>Clostridia</taxon>
        <taxon>Lachnospirales</taxon>
        <taxon>Lachnospiraceae</taxon>
        <taxon>Faecalicatena</taxon>
    </lineage>
</organism>